<dbReference type="InterPro" id="IPR030678">
    <property type="entry name" value="Peptide/Ni-bd"/>
</dbReference>
<protein>
    <submittedName>
        <fullName evidence="5">Glutathione-binding protein GsiB</fullName>
    </submittedName>
</protein>
<keyword evidence="1 3" id="KW-0732">Signal</keyword>
<dbReference type="GO" id="GO:1904680">
    <property type="term" value="F:peptide transmembrane transporter activity"/>
    <property type="evidence" value="ECO:0007669"/>
    <property type="project" value="TreeGrafter"/>
</dbReference>
<organism evidence="5 6">
    <name type="scientific">Oerskovia enterophila</name>
    <dbReference type="NCBI Taxonomy" id="43678"/>
    <lineage>
        <taxon>Bacteria</taxon>
        <taxon>Bacillati</taxon>
        <taxon>Actinomycetota</taxon>
        <taxon>Actinomycetes</taxon>
        <taxon>Micrococcales</taxon>
        <taxon>Cellulomonadaceae</taxon>
        <taxon>Oerskovia</taxon>
    </lineage>
</organism>
<evidence type="ECO:0000256" key="1">
    <source>
        <dbReference type="ARBA" id="ARBA00022729"/>
    </source>
</evidence>
<dbReference type="Gene3D" id="3.90.76.10">
    <property type="entry name" value="Dipeptide-binding Protein, Domain 1"/>
    <property type="match status" value="1"/>
</dbReference>
<dbReference type="PANTHER" id="PTHR30290:SF38">
    <property type="entry name" value="D,D-DIPEPTIDE-BINDING PERIPLASMIC PROTEIN DDPA-RELATED"/>
    <property type="match status" value="1"/>
</dbReference>
<evidence type="ECO:0000256" key="2">
    <source>
        <dbReference type="SAM" id="MobiDB-lite"/>
    </source>
</evidence>
<evidence type="ECO:0000313" key="5">
    <source>
        <dbReference type="EMBL" id="KZM35269.1"/>
    </source>
</evidence>
<dbReference type="PIRSF" id="PIRSF002741">
    <property type="entry name" value="MppA"/>
    <property type="match status" value="1"/>
</dbReference>
<dbReference type="Pfam" id="PF00496">
    <property type="entry name" value="SBP_bac_5"/>
    <property type="match status" value="1"/>
</dbReference>
<dbReference type="Gene3D" id="3.10.105.10">
    <property type="entry name" value="Dipeptide-binding Protein, Domain 3"/>
    <property type="match status" value="1"/>
</dbReference>
<gene>
    <name evidence="5" type="primary">gsiB</name>
    <name evidence="5" type="ORF">OJAG_20570</name>
</gene>
<dbReference type="GO" id="GO:0015833">
    <property type="term" value="P:peptide transport"/>
    <property type="evidence" value="ECO:0007669"/>
    <property type="project" value="TreeGrafter"/>
</dbReference>
<sequence>MATSMANSTNATDTSRRSFLKLAGVIGAGAVLASAVAACGGPASTSADPQTTPAGSGAKPNLDGTIEAGISYALSTGFDPMTTSGAVTMAANWHVLEGLVELDPAARTPYAALGKELPKKIDETTWEVTLRDGATFHDGSPVTTDDVVFSFNRVLDPANASLYSQFLPFLASVTAKDDKTVTFTLNYPFGLFVDRVSVVKIVPKAIVEADPKAYDSLPVGTGPYKLTSATVDDKITFERFDAYNGSRPALAKAMTWNLLSDAAARVTAVESGRVQSIEDVPYLDVERLSNAVTVESVQSFGLLFMMFDCTKAPFTDKRVRQAFFHALDMDKIISTGLLGNATAATSFLHKEHPSYVEAGTVYTYDPAKAKKLLTDAGVSDLSITLLTTDTSWVKDVAPLIKEDLDAAGISTTLDIGQSGGQYKKVDDGQLEVMVAPGDPSVFGNDPDLLLRWWYSGSVWPVKRYRWASTPEFAEVTRLLDAGAAEQDATEQKKTWGEIYDILSDEVPLYPLLHRKLPTAWEDSALTGFKPIPVTGLSFLDVSRTA</sequence>
<feature type="domain" description="Solute-binding protein family 5" evidence="4">
    <location>
        <begin position="120"/>
        <end position="456"/>
    </location>
</feature>
<dbReference type="GO" id="GO:0042597">
    <property type="term" value="C:periplasmic space"/>
    <property type="evidence" value="ECO:0007669"/>
    <property type="project" value="UniProtKB-ARBA"/>
</dbReference>
<dbReference type="AlphaFoldDB" id="A0A163RJH4"/>
<dbReference type="PROSITE" id="PS51318">
    <property type="entry name" value="TAT"/>
    <property type="match status" value="1"/>
</dbReference>
<evidence type="ECO:0000256" key="3">
    <source>
        <dbReference type="SAM" id="SignalP"/>
    </source>
</evidence>
<dbReference type="GO" id="GO:0043190">
    <property type="term" value="C:ATP-binding cassette (ABC) transporter complex"/>
    <property type="evidence" value="ECO:0007669"/>
    <property type="project" value="InterPro"/>
</dbReference>
<dbReference type="CDD" id="cd00995">
    <property type="entry name" value="PBP2_NikA_DppA_OppA_like"/>
    <property type="match status" value="1"/>
</dbReference>
<feature type="region of interest" description="Disordered" evidence="2">
    <location>
        <begin position="42"/>
        <end position="62"/>
    </location>
</feature>
<comment type="caution">
    <text evidence="5">The sequence shown here is derived from an EMBL/GenBank/DDBJ whole genome shotgun (WGS) entry which is preliminary data.</text>
</comment>
<reference evidence="5 6" key="1">
    <citation type="submission" date="2016-01" db="EMBL/GenBank/DDBJ databases">
        <title>Genome sequence of Oerskovia enterophila VJag, an agar and cellulose degrading bacterium.</title>
        <authorList>
            <person name="Poehlein A."/>
            <person name="Jag V."/>
            <person name="Bengelsdorf F."/>
            <person name="Duerre P."/>
            <person name="Daniel R."/>
        </authorList>
    </citation>
    <scope>NUCLEOTIDE SEQUENCE [LARGE SCALE GENOMIC DNA]</scope>
    <source>
        <strain evidence="5 6">VJag</strain>
    </source>
</reference>
<feature type="compositionally biased region" description="Polar residues" evidence="2">
    <location>
        <begin position="43"/>
        <end position="54"/>
    </location>
</feature>
<evidence type="ECO:0000259" key="4">
    <source>
        <dbReference type="Pfam" id="PF00496"/>
    </source>
</evidence>
<dbReference type="SUPFAM" id="SSF53850">
    <property type="entry name" value="Periplasmic binding protein-like II"/>
    <property type="match status" value="1"/>
</dbReference>
<evidence type="ECO:0000313" key="6">
    <source>
        <dbReference type="Proteomes" id="UP000076447"/>
    </source>
</evidence>
<dbReference type="PANTHER" id="PTHR30290">
    <property type="entry name" value="PERIPLASMIC BINDING COMPONENT OF ABC TRANSPORTER"/>
    <property type="match status" value="1"/>
</dbReference>
<dbReference type="Proteomes" id="UP000076447">
    <property type="component" value="Unassembled WGS sequence"/>
</dbReference>
<dbReference type="EMBL" id="LRIE01000072">
    <property type="protein sequence ID" value="KZM35269.1"/>
    <property type="molecule type" value="Genomic_DNA"/>
</dbReference>
<accession>A0A163RJH4</accession>
<dbReference type="Gene3D" id="3.40.190.10">
    <property type="entry name" value="Periplasmic binding protein-like II"/>
    <property type="match status" value="1"/>
</dbReference>
<dbReference type="InterPro" id="IPR000914">
    <property type="entry name" value="SBP_5_dom"/>
</dbReference>
<dbReference type="InterPro" id="IPR039424">
    <property type="entry name" value="SBP_5"/>
</dbReference>
<name>A0A163RJH4_9CELL</name>
<dbReference type="PATRIC" id="fig|43678.3.peg.2145"/>
<dbReference type="STRING" id="43678.OJAG_20570"/>
<dbReference type="InterPro" id="IPR006311">
    <property type="entry name" value="TAT_signal"/>
</dbReference>
<feature type="chain" id="PRO_5007845439" evidence="3">
    <location>
        <begin position="38"/>
        <end position="545"/>
    </location>
</feature>
<proteinExistence type="predicted"/>
<feature type="signal peptide" evidence="3">
    <location>
        <begin position="1"/>
        <end position="37"/>
    </location>
</feature>